<name>A0A2P2PBZ0_RHIMU</name>
<protein>
    <submittedName>
        <fullName evidence="1">Uncharacterized protein</fullName>
    </submittedName>
</protein>
<dbReference type="AlphaFoldDB" id="A0A2P2PBZ0"/>
<proteinExistence type="predicted"/>
<evidence type="ECO:0000313" key="1">
    <source>
        <dbReference type="EMBL" id="MBX52266.1"/>
    </source>
</evidence>
<dbReference type="EMBL" id="GGEC01071782">
    <property type="protein sequence ID" value="MBX52266.1"/>
    <property type="molecule type" value="Transcribed_RNA"/>
</dbReference>
<sequence>MLRIHLCRPRELKKLR</sequence>
<accession>A0A2P2PBZ0</accession>
<reference evidence="1" key="1">
    <citation type="submission" date="2018-02" db="EMBL/GenBank/DDBJ databases">
        <title>Rhizophora mucronata_Transcriptome.</title>
        <authorList>
            <person name="Meera S.P."/>
            <person name="Sreeshan A."/>
            <person name="Augustine A."/>
        </authorList>
    </citation>
    <scope>NUCLEOTIDE SEQUENCE</scope>
    <source>
        <tissue evidence="1">Leaf</tissue>
    </source>
</reference>
<organism evidence="1">
    <name type="scientific">Rhizophora mucronata</name>
    <name type="common">Asiatic mangrove</name>
    <dbReference type="NCBI Taxonomy" id="61149"/>
    <lineage>
        <taxon>Eukaryota</taxon>
        <taxon>Viridiplantae</taxon>
        <taxon>Streptophyta</taxon>
        <taxon>Embryophyta</taxon>
        <taxon>Tracheophyta</taxon>
        <taxon>Spermatophyta</taxon>
        <taxon>Magnoliopsida</taxon>
        <taxon>eudicotyledons</taxon>
        <taxon>Gunneridae</taxon>
        <taxon>Pentapetalae</taxon>
        <taxon>rosids</taxon>
        <taxon>fabids</taxon>
        <taxon>Malpighiales</taxon>
        <taxon>Rhizophoraceae</taxon>
        <taxon>Rhizophora</taxon>
    </lineage>
</organism>